<reference evidence="1" key="2">
    <citation type="journal article" date="2015" name="Fish Shellfish Immunol.">
        <title>Early steps in the European eel (Anguilla anguilla)-Vibrio vulnificus interaction in the gills: Role of the RtxA13 toxin.</title>
        <authorList>
            <person name="Callol A."/>
            <person name="Pajuelo D."/>
            <person name="Ebbesson L."/>
            <person name="Teles M."/>
            <person name="MacKenzie S."/>
            <person name="Amaro C."/>
        </authorList>
    </citation>
    <scope>NUCLEOTIDE SEQUENCE</scope>
</reference>
<accession>A0A0E9SID9</accession>
<dbReference type="AlphaFoldDB" id="A0A0E9SID9"/>
<protein>
    <submittedName>
        <fullName evidence="1">Uncharacterized protein</fullName>
    </submittedName>
</protein>
<name>A0A0E9SID9_ANGAN</name>
<sequence length="50" mass="6197">MYVKLKVIFFNCIWLIRFMHVYNSFNIFKNVRRQTKHFLASKALLCMLLR</sequence>
<dbReference type="EMBL" id="GBXM01068147">
    <property type="protein sequence ID" value="JAH40430.1"/>
    <property type="molecule type" value="Transcribed_RNA"/>
</dbReference>
<proteinExistence type="predicted"/>
<organism evidence="1">
    <name type="scientific">Anguilla anguilla</name>
    <name type="common">European freshwater eel</name>
    <name type="synonym">Muraena anguilla</name>
    <dbReference type="NCBI Taxonomy" id="7936"/>
    <lineage>
        <taxon>Eukaryota</taxon>
        <taxon>Metazoa</taxon>
        <taxon>Chordata</taxon>
        <taxon>Craniata</taxon>
        <taxon>Vertebrata</taxon>
        <taxon>Euteleostomi</taxon>
        <taxon>Actinopterygii</taxon>
        <taxon>Neopterygii</taxon>
        <taxon>Teleostei</taxon>
        <taxon>Anguilliformes</taxon>
        <taxon>Anguillidae</taxon>
        <taxon>Anguilla</taxon>
    </lineage>
</organism>
<evidence type="ECO:0000313" key="1">
    <source>
        <dbReference type="EMBL" id="JAH40430.1"/>
    </source>
</evidence>
<reference evidence="1" key="1">
    <citation type="submission" date="2014-11" db="EMBL/GenBank/DDBJ databases">
        <authorList>
            <person name="Amaro Gonzalez C."/>
        </authorList>
    </citation>
    <scope>NUCLEOTIDE SEQUENCE</scope>
</reference>